<dbReference type="EMBL" id="JBHUMQ010000017">
    <property type="protein sequence ID" value="MFD2693412.1"/>
    <property type="molecule type" value="Genomic_DNA"/>
</dbReference>
<evidence type="ECO:0000313" key="3">
    <source>
        <dbReference type="Proteomes" id="UP001597399"/>
    </source>
</evidence>
<name>A0ABW5S2Z2_9BACL</name>
<comment type="caution">
    <text evidence="2">The sequence shown here is derived from an EMBL/GenBank/DDBJ whole genome shotgun (WGS) entry which is preliminary data.</text>
</comment>
<organism evidence="2 3">
    <name type="scientific">Sporolactobacillus shoreicorticis</name>
    <dbReference type="NCBI Taxonomy" id="1923877"/>
    <lineage>
        <taxon>Bacteria</taxon>
        <taxon>Bacillati</taxon>
        <taxon>Bacillota</taxon>
        <taxon>Bacilli</taxon>
        <taxon>Bacillales</taxon>
        <taxon>Sporolactobacillaceae</taxon>
        <taxon>Sporolactobacillus</taxon>
    </lineage>
</organism>
<accession>A0ABW5S2Z2</accession>
<keyword evidence="1" id="KW-0472">Membrane</keyword>
<protein>
    <submittedName>
        <fullName evidence="2">Uncharacterized protein</fullName>
    </submittedName>
</protein>
<keyword evidence="1" id="KW-0812">Transmembrane</keyword>
<dbReference type="RefSeq" id="WP_290446328.1">
    <property type="nucleotide sequence ID" value="NZ_JAMXWM010000005.1"/>
</dbReference>
<dbReference type="Proteomes" id="UP001597399">
    <property type="component" value="Unassembled WGS sequence"/>
</dbReference>
<proteinExistence type="predicted"/>
<evidence type="ECO:0000313" key="2">
    <source>
        <dbReference type="EMBL" id="MFD2693412.1"/>
    </source>
</evidence>
<gene>
    <name evidence="2" type="ORF">ACFSUE_07170</name>
</gene>
<keyword evidence="3" id="KW-1185">Reference proteome</keyword>
<sequence length="42" mass="4737">MDFKQSDDFSQNEATVKLNRKLLLTNIALALSIIINVKLFLG</sequence>
<reference evidence="3" key="1">
    <citation type="journal article" date="2019" name="Int. J. Syst. Evol. Microbiol.">
        <title>The Global Catalogue of Microorganisms (GCM) 10K type strain sequencing project: providing services to taxonomists for standard genome sequencing and annotation.</title>
        <authorList>
            <consortium name="The Broad Institute Genomics Platform"/>
            <consortium name="The Broad Institute Genome Sequencing Center for Infectious Disease"/>
            <person name="Wu L."/>
            <person name="Ma J."/>
        </authorList>
    </citation>
    <scope>NUCLEOTIDE SEQUENCE [LARGE SCALE GENOMIC DNA]</scope>
    <source>
        <strain evidence="3">TISTR 2466</strain>
    </source>
</reference>
<evidence type="ECO:0000256" key="1">
    <source>
        <dbReference type="SAM" id="Phobius"/>
    </source>
</evidence>
<keyword evidence="1" id="KW-1133">Transmembrane helix</keyword>
<feature type="transmembrane region" description="Helical" evidence="1">
    <location>
        <begin position="21"/>
        <end position="41"/>
    </location>
</feature>